<organism evidence="1 2">
    <name type="scientific">Staurois parvus</name>
    <dbReference type="NCBI Taxonomy" id="386267"/>
    <lineage>
        <taxon>Eukaryota</taxon>
        <taxon>Metazoa</taxon>
        <taxon>Chordata</taxon>
        <taxon>Craniata</taxon>
        <taxon>Vertebrata</taxon>
        <taxon>Euteleostomi</taxon>
        <taxon>Amphibia</taxon>
        <taxon>Batrachia</taxon>
        <taxon>Anura</taxon>
        <taxon>Neobatrachia</taxon>
        <taxon>Ranoidea</taxon>
        <taxon>Ranidae</taxon>
        <taxon>Staurois</taxon>
    </lineage>
</organism>
<dbReference type="Proteomes" id="UP001162483">
    <property type="component" value="Unassembled WGS sequence"/>
</dbReference>
<sequence>MQTASTNVCERLCNRSTCEISLLLNIPWLSVSGIVTKWRKLETTATQPGSGRPCKMTEQVQLMLNAQCIEVDNCLQSQWLKTSKLHVAFRLAQQQCIESFMKWVSMAEQLHP</sequence>
<gene>
    <name evidence="1" type="ORF">SPARVUS_LOCUS12714157</name>
</gene>
<evidence type="ECO:0000313" key="1">
    <source>
        <dbReference type="EMBL" id="CAI9600240.1"/>
    </source>
</evidence>
<keyword evidence="2" id="KW-1185">Reference proteome</keyword>
<feature type="non-terminal residue" evidence="1">
    <location>
        <position position="112"/>
    </location>
</feature>
<evidence type="ECO:0000313" key="2">
    <source>
        <dbReference type="Proteomes" id="UP001162483"/>
    </source>
</evidence>
<comment type="caution">
    <text evidence="1">The sequence shown here is derived from an EMBL/GenBank/DDBJ whole genome shotgun (WGS) entry which is preliminary data.</text>
</comment>
<reference evidence="1" key="1">
    <citation type="submission" date="2023-05" db="EMBL/GenBank/DDBJ databases">
        <authorList>
            <person name="Stuckert A."/>
        </authorList>
    </citation>
    <scope>NUCLEOTIDE SEQUENCE</scope>
</reference>
<dbReference type="EMBL" id="CATNWA010017404">
    <property type="protein sequence ID" value="CAI9600240.1"/>
    <property type="molecule type" value="Genomic_DNA"/>
</dbReference>
<proteinExistence type="predicted"/>
<name>A0ABN9FW64_9NEOB</name>
<accession>A0ABN9FW64</accession>
<protein>
    <submittedName>
        <fullName evidence="1">Uncharacterized protein</fullName>
    </submittedName>
</protein>